<evidence type="ECO:0000256" key="5">
    <source>
        <dbReference type="ARBA" id="ARBA00022989"/>
    </source>
</evidence>
<dbReference type="Gene3D" id="2.60.40.2880">
    <property type="entry name" value="MmpS1-5, C-terminal soluble domain"/>
    <property type="match status" value="1"/>
</dbReference>
<name>A0A1X2ELG1_9MYCO</name>
<keyword evidence="3" id="KW-1003">Cell membrane</keyword>
<keyword evidence="8" id="KW-1185">Reference proteome</keyword>
<evidence type="ECO:0000313" key="8">
    <source>
        <dbReference type="Proteomes" id="UP000193090"/>
    </source>
</evidence>
<evidence type="ECO:0008006" key="9">
    <source>
        <dbReference type="Google" id="ProtNLM"/>
    </source>
</evidence>
<evidence type="ECO:0000256" key="3">
    <source>
        <dbReference type="ARBA" id="ARBA00022475"/>
    </source>
</evidence>
<evidence type="ECO:0000256" key="4">
    <source>
        <dbReference type="ARBA" id="ARBA00022692"/>
    </source>
</evidence>
<keyword evidence="5" id="KW-1133">Transmembrane helix</keyword>
<organism evidence="7 8">
    <name type="scientific">Mycolicibacillus trivialis</name>
    <dbReference type="NCBI Taxonomy" id="1798"/>
    <lineage>
        <taxon>Bacteria</taxon>
        <taxon>Bacillati</taxon>
        <taxon>Actinomycetota</taxon>
        <taxon>Actinomycetes</taxon>
        <taxon>Mycobacteriales</taxon>
        <taxon>Mycobacteriaceae</taxon>
        <taxon>Mycolicibacillus</taxon>
    </lineage>
</organism>
<comment type="caution">
    <text evidence="7">The sequence shown here is derived from an EMBL/GenBank/DDBJ whole genome shotgun (WGS) entry which is preliminary data.</text>
</comment>
<evidence type="ECO:0000256" key="6">
    <source>
        <dbReference type="ARBA" id="ARBA00023136"/>
    </source>
</evidence>
<proteinExistence type="inferred from homology"/>
<dbReference type="STRING" id="1798.AWC30_07530"/>
<dbReference type="Pfam" id="PF05423">
    <property type="entry name" value="Mycobact_memb"/>
    <property type="match status" value="1"/>
</dbReference>
<reference evidence="7 8" key="1">
    <citation type="submission" date="2016-01" db="EMBL/GenBank/DDBJ databases">
        <title>The new phylogeny of the genus Mycobacterium.</title>
        <authorList>
            <person name="Tarcisio F."/>
            <person name="Conor M."/>
            <person name="Antonella G."/>
            <person name="Elisabetta G."/>
            <person name="Giulia F.S."/>
            <person name="Sara T."/>
            <person name="Anna F."/>
            <person name="Clotilde B."/>
            <person name="Roberto B."/>
            <person name="Veronica D.S."/>
            <person name="Fabio R."/>
            <person name="Monica P."/>
            <person name="Olivier J."/>
            <person name="Enrico T."/>
            <person name="Nicola S."/>
        </authorList>
    </citation>
    <scope>NUCLEOTIDE SEQUENCE [LARGE SCALE GENOMIC DNA]</scope>
    <source>
        <strain evidence="7 8">DSM 44153</strain>
    </source>
</reference>
<dbReference type="GO" id="GO:0005886">
    <property type="term" value="C:plasma membrane"/>
    <property type="evidence" value="ECO:0007669"/>
    <property type="project" value="UniProtKB-SubCell"/>
</dbReference>
<dbReference type="AlphaFoldDB" id="A0A1X2ELG1"/>
<dbReference type="InterPro" id="IPR008693">
    <property type="entry name" value="MmpS"/>
</dbReference>
<keyword evidence="6" id="KW-0472">Membrane</keyword>
<protein>
    <recommendedName>
        <fullName evidence="9">MmpS family protein</fullName>
    </recommendedName>
</protein>
<dbReference type="Proteomes" id="UP000193090">
    <property type="component" value="Unassembled WGS sequence"/>
</dbReference>
<comment type="similarity">
    <text evidence="2">Belongs to the MmpS family.</text>
</comment>
<evidence type="ECO:0000313" key="7">
    <source>
        <dbReference type="EMBL" id="ORX05865.1"/>
    </source>
</evidence>
<evidence type="ECO:0000256" key="1">
    <source>
        <dbReference type="ARBA" id="ARBA00004236"/>
    </source>
</evidence>
<dbReference type="EMBL" id="LQPZ01000017">
    <property type="protein sequence ID" value="ORX05865.1"/>
    <property type="molecule type" value="Genomic_DNA"/>
</dbReference>
<keyword evidence="4" id="KW-0812">Transmembrane</keyword>
<evidence type="ECO:0000256" key="2">
    <source>
        <dbReference type="ARBA" id="ARBA00007531"/>
    </source>
</evidence>
<comment type="subcellular location">
    <subcellularLocation>
        <location evidence="1">Cell membrane</location>
    </subcellularLocation>
</comment>
<sequence length="132" mass="14007">MVIVAVLVVGGYAVAKVRGVFGSHVPETYAGSMTDDSNNSNPKRVTYEIFGPPGAVADINYFDDEGQTNQVNDAPLPWSVTLVTNAPAMVGNIVAQGTSDFIGCRITANGEVKDERTAHEVSAYIYCFSKSA</sequence>
<dbReference type="InterPro" id="IPR038468">
    <property type="entry name" value="MmpS_C"/>
</dbReference>
<gene>
    <name evidence="7" type="ORF">AWC30_07530</name>
</gene>
<accession>A0A1X2ELG1</accession>